<feature type="region of interest" description="Disordered" evidence="1">
    <location>
        <begin position="219"/>
        <end position="278"/>
    </location>
</feature>
<dbReference type="EMBL" id="BSOW01000016">
    <property type="protein sequence ID" value="GLR87963.1"/>
    <property type="molecule type" value="Genomic_DNA"/>
</dbReference>
<dbReference type="RefSeq" id="WP_284269088.1">
    <property type="nucleotide sequence ID" value="NZ_BSOW01000016.1"/>
</dbReference>
<evidence type="ECO:0000313" key="3">
    <source>
        <dbReference type="Proteomes" id="UP001156905"/>
    </source>
</evidence>
<protein>
    <recommendedName>
        <fullName evidence="4">Carboxypeptidase regulatory-like domain-containing protein</fullName>
    </recommendedName>
</protein>
<accession>A0ABQ6B2D2</accession>
<proteinExistence type="predicted"/>
<evidence type="ECO:0000313" key="2">
    <source>
        <dbReference type="EMBL" id="GLR87963.1"/>
    </source>
</evidence>
<name>A0ABQ6B2D2_9BRAD</name>
<keyword evidence="3" id="KW-1185">Reference proteome</keyword>
<sequence length="278" mass="29197">MPILNLGNDDFESASTNMLEMLQQQRSDLLGSTIDVHVGIGLLAGAEADRLAQKYGANDARVQLLRDRSAAAAARVDALTVEQEIALVRTPPPPTTGALIQGRVTDMTQRTAGQVIVQLIDEKGQPVAGIEPVTTDDSGYFAFELTPDMVKAAQSKLSVLVRAADIRLVPAVVEPVAVTPGATLMMDVSLSAAELERLRLRLPIAPDKTTVKVQAARATTAEESAADASDATTAAAKSEDQAGPTNAAADEVASGKTAADKAKAKDKPARKPRSPRKR</sequence>
<gene>
    <name evidence="2" type="ORF">GCM10007857_46750</name>
</gene>
<evidence type="ECO:0000256" key="1">
    <source>
        <dbReference type="SAM" id="MobiDB-lite"/>
    </source>
</evidence>
<organism evidence="2 3">
    <name type="scientific">Bradyrhizobium iriomotense</name>
    <dbReference type="NCBI Taxonomy" id="441950"/>
    <lineage>
        <taxon>Bacteria</taxon>
        <taxon>Pseudomonadati</taxon>
        <taxon>Pseudomonadota</taxon>
        <taxon>Alphaproteobacteria</taxon>
        <taxon>Hyphomicrobiales</taxon>
        <taxon>Nitrobacteraceae</taxon>
        <taxon>Bradyrhizobium</taxon>
    </lineage>
</organism>
<dbReference type="Proteomes" id="UP001156905">
    <property type="component" value="Unassembled WGS sequence"/>
</dbReference>
<feature type="compositionally biased region" description="Low complexity" evidence="1">
    <location>
        <begin position="219"/>
        <end position="236"/>
    </location>
</feature>
<dbReference type="SUPFAM" id="SSF49464">
    <property type="entry name" value="Carboxypeptidase regulatory domain-like"/>
    <property type="match status" value="1"/>
</dbReference>
<dbReference type="InterPro" id="IPR008969">
    <property type="entry name" value="CarboxyPept-like_regulatory"/>
</dbReference>
<evidence type="ECO:0008006" key="4">
    <source>
        <dbReference type="Google" id="ProtNLM"/>
    </source>
</evidence>
<reference evidence="3" key="1">
    <citation type="journal article" date="2019" name="Int. J. Syst. Evol. Microbiol.">
        <title>The Global Catalogue of Microorganisms (GCM) 10K type strain sequencing project: providing services to taxonomists for standard genome sequencing and annotation.</title>
        <authorList>
            <consortium name="The Broad Institute Genomics Platform"/>
            <consortium name="The Broad Institute Genome Sequencing Center for Infectious Disease"/>
            <person name="Wu L."/>
            <person name="Ma J."/>
        </authorList>
    </citation>
    <scope>NUCLEOTIDE SEQUENCE [LARGE SCALE GENOMIC DNA]</scope>
    <source>
        <strain evidence="3">NBRC 102520</strain>
    </source>
</reference>
<feature type="compositionally biased region" description="Basic and acidic residues" evidence="1">
    <location>
        <begin position="258"/>
        <end position="269"/>
    </location>
</feature>
<comment type="caution">
    <text evidence="2">The sequence shown here is derived from an EMBL/GenBank/DDBJ whole genome shotgun (WGS) entry which is preliminary data.</text>
</comment>